<proteinExistence type="predicted"/>
<dbReference type="AlphaFoldDB" id="A0A224Y893"/>
<reference evidence="2" key="1">
    <citation type="journal article" date="2017" name="Parasit. Vectors">
        <title>Sialotranscriptomics of Rhipicephalus zambeziensis reveals intricate expression profiles of secretory proteins and suggests tight temporal transcriptional regulation during blood-feeding.</title>
        <authorList>
            <person name="de Castro M.H."/>
            <person name="de Klerk D."/>
            <person name="Pienaar R."/>
            <person name="Rees D.J.G."/>
            <person name="Mans B.J."/>
        </authorList>
    </citation>
    <scope>NUCLEOTIDE SEQUENCE</scope>
    <source>
        <tissue evidence="2">Salivary glands</tissue>
    </source>
</reference>
<feature type="region of interest" description="Disordered" evidence="1">
    <location>
        <begin position="127"/>
        <end position="253"/>
    </location>
</feature>
<feature type="compositionally biased region" description="Low complexity" evidence="1">
    <location>
        <begin position="218"/>
        <end position="237"/>
    </location>
</feature>
<protein>
    <submittedName>
        <fullName evidence="2">Pancreatic trypsin inhibitor</fullName>
    </submittedName>
</protein>
<evidence type="ECO:0000313" key="2">
    <source>
        <dbReference type="EMBL" id="MAA11739.1"/>
    </source>
</evidence>
<name>A0A224Y893_9ACAR</name>
<sequence>MNRCSSADAHKACSLAYKKIHYRKYGISWPGEMEPRVRGPSSLIDSLNNFTKPTFGFSGEVGRIVESSGVGSAISRPSLITSGPTNSVYGGLPVPAPGLSRLNLNYGHGIPSTGGLGLPGLTTTGSVSSGYTVEEPAGVGPSLLGRTRPGANAPGLDRSFRGGQSLSIPSLSQPGLPGRGLSGSQGTGPTRTLSTSTIGPGATGPHMTVAAGTAPSFGPHLPSSPIIPSIAGSGLSSTMPSGTTPLGSPMPGGTVPVPGTIAAGRTPAAAVERASSLKSPPLTIPSYLLNGF</sequence>
<accession>A0A224Y893</accession>
<evidence type="ECO:0000256" key="1">
    <source>
        <dbReference type="SAM" id="MobiDB-lite"/>
    </source>
</evidence>
<feature type="compositionally biased region" description="Gly residues" evidence="1">
    <location>
        <begin position="177"/>
        <end position="186"/>
    </location>
</feature>
<feature type="compositionally biased region" description="Polar residues" evidence="1">
    <location>
        <begin position="162"/>
        <end position="173"/>
    </location>
</feature>
<feature type="compositionally biased region" description="Polar residues" evidence="1">
    <location>
        <begin position="187"/>
        <end position="198"/>
    </location>
</feature>
<dbReference type="EMBL" id="GFPF01000593">
    <property type="protein sequence ID" value="MAA11739.1"/>
    <property type="molecule type" value="Transcribed_RNA"/>
</dbReference>
<organism evidence="2">
    <name type="scientific">Rhipicephalus zambeziensis</name>
    <dbReference type="NCBI Taxonomy" id="60191"/>
    <lineage>
        <taxon>Eukaryota</taxon>
        <taxon>Metazoa</taxon>
        <taxon>Ecdysozoa</taxon>
        <taxon>Arthropoda</taxon>
        <taxon>Chelicerata</taxon>
        <taxon>Arachnida</taxon>
        <taxon>Acari</taxon>
        <taxon>Parasitiformes</taxon>
        <taxon>Ixodida</taxon>
        <taxon>Ixodoidea</taxon>
        <taxon>Ixodidae</taxon>
        <taxon>Rhipicephalinae</taxon>
        <taxon>Rhipicephalus</taxon>
        <taxon>Rhipicephalus</taxon>
    </lineage>
</organism>